<dbReference type="AlphaFoldDB" id="A0A023WUL8"/>
<proteinExistence type="predicted"/>
<sequence>MSKPTIIKFKKPWQGYGPNEVAGFAKEKADQLIEAGVAEAYAKGKGAAATQPAAPKGGAAGATNTGDNTAENKTGDNDAVDEEKKP</sequence>
<gene>
    <name evidence="2" type="ORF">UIB01_15620</name>
</gene>
<name>A0A023WUL8_STUST</name>
<dbReference type="EMBL" id="CP007509">
    <property type="protein sequence ID" value="AHY43828.1"/>
    <property type="molecule type" value="Genomic_DNA"/>
</dbReference>
<dbReference type="PATRIC" id="fig|316.97.peg.3123"/>
<accession>A0A023WUL8</accession>
<reference evidence="2 3" key="1">
    <citation type="submission" date="2014-03" db="EMBL/GenBank/DDBJ databases">
        <title>Complete genome sequence of Pseudomonas stutzeri 19SMN4.</title>
        <authorList>
            <person name="Brunet-Galmes I."/>
            <person name="Nogales B."/>
            <person name="Busquets A."/>
            <person name="Pena A."/>
            <person name="Gomila M."/>
            <person name="Garcia-Valdes E."/>
            <person name="Lalucat J."/>
            <person name="Bennasar A."/>
            <person name="Bosch R."/>
        </authorList>
    </citation>
    <scope>NUCLEOTIDE SEQUENCE [LARGE SCALE GENOMIC DNA]</scope>
    <source>
        <strain evidence="2 3">19SMN4</strain>
    </source>
</reference>
<feature type="region of interest" description="Disordered" evidence="1">
    <location>
        <begin position="42"/>
        <end position="86"/>
    </location>
</feature>
<feature type="compositionally biased region" description="Low complexity" evidence="1">
    <location>
        <begin position="42"/>
        <end position="69"/>
    </location>
</feature>
<protein>
    <submittedName>
        <fullName evidence="2">Uncharacterized protein</fullName>
    </submittedName>
</protein>
<organism evidence="2 3">
    <name type="scientific">Stutzerimonas stutzeri</name>
    <name type="common">Pseudomonas stutzeri</name>
    <dbReference type="NCBI Taxonomy" id="316"/>
    <lineage>
        <taxon>Bacteria</taxon>
        <taxon>Pseudomonadati</taxon>
        <taxon>Pseudomonadota</taxon>
        <taxon>Gammaproteobacteria</taxon>
        <taxon>Pseudomonadales</taxon>
        <taxon>Pseudomonadaceae</taxon>
        <taxon>Stutzerimonas</taxon>
    </lineage>
</organism>
<evidence type="ECO:0000313" key="3">
    <source>
        <dbReference type="Proteomes" id="UP000025238"/>
    </source>
</evidence>
<evidence type="ECO:0000256" key="1">
    <source>
        <dbReference type="SAM" id="MobiDB-lite"/>
    </source>
</evidence>
<dbReference type="Proteomes" id="UP000025238">
    <property type="component" value="Chromosome"/>
</dbReference>
<dbReference type="KEGG" id="pstu:UIB01_15620"/>
<evidence type="ECO:0000313" key="2">
    <source>
        <dbReference type="EMBL" id="AHY43828.1"/>
    </source>
</evidence>